<proteinExistence type="inferred from homology"/>
<dbReference type="InterPro" id="IPR002502">
    <property type="entry name" value="Amidase_domain"/>
</dbReference>
<dbReference type="GO" id="GO:0009253">
    <property type="term" value="P:peptidoglycan catabolic process"/>
    <property type="evidence" value="ECO:0007669"/>
    <property type="project" value="InterPro"/>
</dbReference>
<feature type="domain" description="Peptidoglycan recognition protein family" evidence="2">
    <location>
        <begin position="2"/>
        <end position="124"/>
    </location>
</feature>
<dbReference type="InterPro" id="IPR015510">
    <property type="entry name" value="PGRP"/>
</dbReference>
<name>A0A9E2F275_PSYF1</name>
<evidence type="ECO:0000256" key="1">
    <source>
        <dbReference type="ARBA" id="ARBA00007553"/>
    </source>
</evidence>
<dbReference type="Gene3D" id="3.40.80.10">
    <property type="entry name" value="Peptidoglycan recognition protein-like"/>
    <property type="match status" value="1"/>
</dbReference>
<evidence type="ECO:0000313" key="3">
    <source>
        <dbReference type="EMBL" id="MBT9145377.1"/>
    </source>
</evidence>
<accession>A0A9E2F275</accession>
<dbReference type="SMART" id="SM00701">
    <property type="entry name" value="PGRP"/>
    <property type="match status" value="1"/>
</dbReference>
<sequence length="162" mass="18427">MWKKIIIHHTASPTEVLRKGKWVKVNRGIIDEWHKRRGFGQIGYHFLVLKDGTVEAGRPINMVGAHCLASRRNHLGVGIALVGNFQESRVPNLQLAAAAQLTSKLINLFKMNGTQYIELHREVPGAKTLCPGRFFPKEEFIRIINKPVKITFPKTLTRLREV</sequence>
<evidence type="ECO:0000259" key="2">
    <source>
        <dbReference type="SMART" id="SM00701"/>
    </source>
</evidence>
<dbReference type="EMBL" id="QLTW01000084">
    <property type="protein sequence ID" value="MBT9145377.1"/>
    <property type="molecule type" value="Genomic_DNA"/>
</dbReference>
<organism evidence="3 4">
    <name type="scientific">Psychracetigena formicireducens</name>
    <dbReference type="NCBI Taxonomy" id="2986056"/>
    <lineage>
        <taxon>Bacteria</taxon>
        <taxon>Bacillati</taxon>
        <taxon>Candidatus Lithacetigenota</taxon>
        <taxon>Candidatus Psychracetigena</taxon>
    </lineage>
</organism>
<dbReference type="PANTHER" id="PTHR11022:SF41">
    <property type="entry name" value="PEPTIDOGLYCAN-RECOGNITION PROTEIN LC-RELATED"/>
    <property type="match status" value="1"/>
</dbReference>
<reference evidence="3 4" key="1">
    <citation type="journal article" date="2021" name="bioRxiv">
        <title>Unique metabolic strategies in Hadean analogues reveal hints for primordial physiology.</title>
        <authorList>
            <person name="Nobu M.K."/>
            <person name="Nakai R."/>
            <person name="Tamazawa S."/>
            <person name="Mori H."/>
            <person name="Toyoda A."/>
            <person name="Ijiri A."/>
            <person name="Suzuki S."/>
            <person name="Kurokawa K."/>
            <person name="Kamagata Y."/>
            <person name="Tamaki H."/>
        </authorList>
    </citation>
    <scope>NUCLEOTIDE SEQUENCE [LARGE SCALE GENOMIC DNA]</scope>
    <source>
        <strain evidence="3">BS525</strain>
    </source>
</reference>
<dbReference type="GO" id="GO:0008270">
    <property type="term" value="F:zinc ion binding"/>
    <property type="evidence" value="ECO:0007669"/>
    <property type="project" value="InterPro"/>
</dbReference>
<dbReference type="PANTHER" id="PTHR11022">
    <property type="entry name" value="PEPTIDOGLYCAN RECOGNITION PROTEIN"/>
    <property type="match status" value="1"/>
</dbReference>
<dbReference type="SUPFAM" id="SSF55846">
    <property type="entry name" value="N-acetylmuramoyl-L-alanine amidase-like"/>
    <property type="match status" value="1"/>
</dbReference>
<dbReference type="AlphaFoldDB" id="A0A9E2F275"/>
<dbReference type="Pfam" id="PF01510">
    <property type="entry name" value="Amidase_2"/>
    <property type="match status" value="1"/>
</dbReference>
<comment type="caution">
    <text evidence="3">The sequence shown here is derived from an EMBL/GenBank/DDBJ whole genome shotgun (WGS) entry which is preliminary data.</text>
</comment>
<dbReference type="Proteomes" id="UP000811545">
    <property type="component" value="Unassembled WGS sequence"/>
</dbReference>
<protein>
    <recommendedName>
        <fullName evidence="2">Peptidoglycan recognition protein family domain-containing protein</fullName>
    </recommendedName>
</protein>
<dbReference type="GO" id="GO:0008745">
    <property type="term" value="F:N-acetylmuramoyl-L-alanine amidase activity"/>
    <property type="evidence" value="ECO:0007669"/>
    <property type="project" value="InterPro"/>
</dbReference>
<dbReference type="InterPro" id="IPR006619">
    <property type="entry name" value="PGRP_domain_met/bac"/>
</dbReference>
<gene>
    <name evidence="3" type="ORF">DDT42_01248</name>
</gene>
<comment type="similarity">
    <text evidence="1">Belongs to the N-acetylmuramoyl-L-alanine amidase 2 family.</text>
</comment>
<dbReference type="InterPro" id="IPR036505">
    <property type="entry name" value="Amidase/PGRP_sf"/>
</dbReference>
<dbReference type="CDD" id="cd06583">
    <property type="entry name" value="PGRP"/>
    <property type="match status" value="1"/>
</dbReference>
<evidence type="ECO:0000313" key="4">
    <source>
        <dbReference type="Proteomes" id="UP000811545"/>
    </source>
</evidence>